<gene>
    <name evidence="2" type="ORF">BEN49_06905</name>
</gene>
<dbReference type="Proteomes" id="UP000177506">
    <property type="component" value="Unassembled WGS sequence"/>
</dbReference>
<evidence type="ECO:0000313" key="3">
    <source>
        <dbReference type="Proteomes" id="UP000177506"/>
    </source>
</evidence>
<dbReference type="AlphaFoldDB" id="A0A1G1THP4"/>
<proteinExistence type="predicted"/>
<keyword evidence="1" id="KW-1133">Transmembrane helix</keyword>
<feature type="transmembrane region" description="Helical" evidence="1">
    <location>
        <begin position="6"/>
        <end position="31"/>
    </location>
</feature>
<sequence length="442" mass="47164">MNKLKALWLTLNSSLWFVPTLMVVAALGAAYGLVHLDLYVGGAWTGRFPLLFGAGAAGARGMLSAIASSMITVAGLIFSLTLATLAQVASQYTSRLLRNFMRDRTNQVVMGFFVSIFVYCLAVLRTIRGGDEGSFVPSLAIAFGLLLALVSIGMLIFFIHHIASSIQAANIVAGVAEETEKLLNKVFPKRLGDAATAAERAELAAGPDLHWHPLPAPTTGYVQGVDRDALLAFAQHAGVVVRMEYAIGSFVVMGSALASVAPLQGQPLPDDKELTKQLADCYRLGNQRTLDQDVGFGLRQLVDIALKALSPGINDVTTAVMCVDRLGSLLCTLAGRQLASSVRADDGRVLVLTADPDFDSYLATAFDQIRANAKEALAIYLRLLEALATVAAQGPTTATGRAALRQQADLALAASEDNLTIAYDLDQVHARYRKLQAQLFDI</sequence>
<dbReference type="InterPro" id="IPR018723">
    <property type="entry name" value="DUF2254_membrane"/>
</dbReference>
<keyword evidence="1" id="KW-0472">Membrane</keyword>
<evidence type="ECO:0000256" key="1">
    <source>
        <dbReference type="SAM" id="Phobius"/>
    </source>
</evidence>
<reference evidence="2 3" key="1">
    <citation type="submission" date="2016-08" db="EMBL/GenBank/DDBJ databases">
        <title>Hymenobacter coccineus sp. nov., Hymenobacter lapidarius sp. nov. and Hymenobacter glacialis sp. nov., isolated from Antarctic soil.</title>
        <authorList>
            <person name="Sedlacek I."/>
            <person name="Kralova S."/>
            <person name="Kyrova K."/>
            <person name="Maslanova I."/>
            <person name="Stankova E."/>
            <person name="Vrbovska V."/>
            <person name="Nemec M."/>
            <person name="Bartak M."/>
            <person name="Svec P."/>
            <person name="Busse H.-J."/>
            <person name="Pantucek R."/>
        </authorList>
    </citation>
    <scope>NUCLEOTIDE SEQUENCE [LARGE SCALE GENOMIC DNA]</scope>
    <source>
        <strain evidence="2 3">CCM 8649</strain>
    </source>
</reference>
<keyword evidence="1" id="KW-0812">Transmembrane</keyword>
<organism evidence="2 3">
    <name type="scientific">Hymenobacter coccineus</name>
    <dbReference type="NCBI Taxonomy" id="1908235"/>
    <lineage>
        <taxon>Bacteria</taxon>
        <taxon>Pseudomonadati</taxon>
        <taxon>Bacteroidota</taxon>
        <taxon>Cytophagia</taxon>
        <taxon>Cytophagales</taxon>
        <taxon>Hymenobacteraceae</taxon>
        <taxon>Hymenobacter</taxon>
    </lineage>
</organism>
<dbReference type="EMBL" id="MDZA01000155">
    <property type="protein sequence ID" value="OGX90390.1"/>
    <property type="molecule type" value="Genomic_DNA"/>
</dbReference>
<feature type="transmembrane region" description="Helical" evidence="1">
    <location>
        <begin position="65"/>
        <end position="88"/>
    </location>
</feature>
<dbReference type="RefSeq" id="WP_070743136.1">
    <property type="nucleotide sequence ID" value="NZ_MDZA01000155.1"/>
</dbReference>
<keyword evidence="3" id="KW-1185">Reference proteome</keyword>
<protein>
    <recommendedName>
        <fullName evidence="4">DUF2254 domain-containing protein</fullName>
    </recommendedName>
</protein>
<feature type="transmembrane region" description="Helical" evidence="1">
    <location>
        <begin position="139"/>
        <end position="159"/>
    </location>
</feature>
<evidence type="ECO:0008006" key="4">
    <source>
        <dbReference type="Google" id="ProtNLM"/>
    </source>
</evidence>
<feature type="transmembrane region" description="Helical" evidence="1">
    <location>
        <begin position="108"/>
        <end position="127"/>
    </location>
</feature>
<accession>A0A1G1THP4</accession>
<dbReference type="Pfam" id="PF10011">
    <property type="entry name" value="DUF2254"/>
    <property type="match status" value="1"/>
</dbReference>
<comment type="caution">
    <text evidence="2">The sequence shown here is derived from an EMBL/GenBank/DDBJ whole genome shotgun (WGS) entry which is preliminary data.</text>
</comment>
<name>A0A1G1THP4_9BACT</name>
<evidence type="ECO:0000313" key="2">
    <source>
        <dbReference type="EMBL" id="OGX90390.1"/>
    </source>
</evidence>